<sequence length="228" mass="26923">MSKYIISDCHGCYEEFLKMMDLINFKEDDELFILGDVLDRGDKPLEIIDYIRSHPNITLLKGNHEEFFIDHCEGEDSYMWFFNGGYTTNEQIEERGREYEENLYEFISSLPLIKVIDKYILVHSTLDFENNYSDLSLEEFLNKQEKNICLWSRDYIGKEKQYKDYTVICGHTPIQIINKTSKDEEVKILHRKGTIYMDCGCFIGKREGGKLACLRLDDMKEFYVSAID</sequence>
<organism evidence="2 3">
    <name type="scientific">Clostridium chromiireducens</name>
    <dbReference type="NCBI Taxonomy" id="225345"/>
    <lineage>
        <taxon>Bacteria</taxon>
        <taxon>Bacillati</taxon>
        <taxon>Bacillota</taxon>
        <taxon>Clostridia</taxon>
        <taxon>Eubacteriales</taxon>
        <taxon>Clostridiaceae</taxon>
        <taxon>Clostridium</taxon>
    </lineage>
</organism>
<evidence type="ECO:0000313" key="3">
    <source>
        <dbReference type="Proteomes" id="UP000656077"/>
    </source>
</evidence>
<evidence type="ECO:0000259" key="1">
    <source>
        <dbReference type="PROSITE" id="PS00125"/>
    </source>
</evidence>
<comment type="caution">
    <text evidence="2">The sequence shown here is derived from an EMBL/GenBank/DDBJ whole genome shotgun (WGS) entry which is preliminary data.</text>
</comment>
<reference evidence="2" key="1">
    <citation type="submission" date="2019-12" db="EMBL/GenBank/DDBJ databases">
        <title>Microbes associate with the intestines of laboratory mice.</title>
        <authorList>
            <person name="Navarre W."/>
            <person name="Wong E."/>
        </authorList>
    </citation>
    <scope>NUCLEOTIDE SEQUENCE</scope>
    <source>
        <strain evidence="2">NM79_F5</strain>
    </source>
</reference>
<name>A0A964RQL5_9CLOT</name>
<dbReference type="InterPro" id="IPR006186">
    <property type="entry name" value="Ser/Thr-sp_prot-phosphatase"/>
</dbReference>
<gene>
    <name evidence="2" type="ORF">GKZ28_19780</name>
</gene>
<evidence type="ECO:0000313" key="2">
    <source>
        <dbReference type="EMBL" id="MVX65922.1"/>
    </source>
</evidence>
<dbReference type="RefSeq" id="WP_160360580.1">
    <property type="nucleotide sequence ID" value="NZ_WSRQ01000041.1"/>
</dbReference>
<dbReference type="GO" id="GO:0005737">
    <property type="term" value="C:cytoplasm"/>
    <property type="evidence" value="ECO:0007669"/>
    <property type="project" value="TreeGrafter"/>
</dbReference>
<dbReference type="EMBL" id="WSRQ01000041">
    <property type="protein sequence ID" value="MVX65922.1"/>
    <property type="molecule type" value="Genomic_DNA"/>
</dbReference>
<dbReference type="SUPFAM" id="SSF56300">
    <property type="entry name" value="Metallo-dependent phosphatases"/>
    <property type="match status" value="1"/>
</dbReference>
<dbReference type="PANTHER" id="PTHR42850:SF4">
    <property type="entry name" value="ZINC-DEPENDENT ENDOPOLYPHOSPHATASE"/>
    <property type="match status" value="1"/>
</dbReference>
<dbReference type="CDD" id="cd00144">
    <property type="entry name" value="MPP_PPP_family"/>
    <property type="match status" value="1"/>
</dbReference>
<feature type="domain" description="Serine/threonine specific protein phosphatases" evidence="1">
    <location>
        <begin position="60"/>
        <end position="65"/>
    </location>
</feature>
<proteinExistence type="predicted"/>
<protein>
    <submittedName>
        <fullName evidence="2">Fructose-bisphosphatase class III</fullName>
    </submittedName>
</protein>
<accession>A0A964RQL5</accession>
<dbReference type="InterPro" id="IPR004843">
    <property type="entry name" value="Calcineurin-like_PHP"/>
</dbReference>
<dbReference type="PANTHER" id="PTHR42850">
    <property type="entry name" value="METALLOPHOSPHOESTERASE"/>
    <property type="match status" value="1"/>
</dbReference>
<dbReference type="Pfam" id="PF00149">
    <property type="entry name" value="Metallophos"/>
    <property type="match status" value="1"/>
</dbReference>
<dbReference type="InterPro" id="IPR029052">
    <property type="entry name" value="Metallo-depent_PP-like"/>
</dbReference>
<dbReference type="Gene3D" id="3.60.21.10">
    <property type="match status" value="1"/>
</dbReference>
<dbReference type="InterPro" id="IPR050126">
    <property type="entry name" value="Ap4A_hydrolase"/>
</dbReference>
<dbReference type="PROSITE" id="PS00125">
    <property type="entry name" value="SER_THR_PHOSPHATASE"/>
    <property type="match status" value="1"/>
</dbReference>
<dbReference type="AlphaFoldDB" id="A0A964RQL5"/>
<dbReference type="GO" id="GO:0016791">
    <property type="term" value="F:phosphatase activity"/>
    <property type="evidence" value="ECO:0007669"/>
    <property type="project" value="TreeGrafter"/>
</dbReference>
<dbReference type="Proteomes" id="UP000656077">
    <property type="component" value="Unassembled WGS sequence"/>
</dbReference>